<gene>
    <name evidence="11" type="primary">pabC</name>
    <name evidence="11" type="ORF">M8006_02355</name>
</gene>
<evidence type="ECO:0000256" key="2">
    <source>
        <dbReference type="ARBA" id="ARBA00009320"/>
    </source>
</evidence>
<comment type="pathway">
    <text evidence="7">Cofactor biosynthesis; tetrahydrofolate biosynthesis; 4-aminobenzoate from chorismate: step 2/2.</text>
</comment>
<evidence type="ECO:0000256" key="4">
    <source>
        <dbReference type="ARBA" id="ARBA00022898"/>
    </source>
</evidence>
<keyword evidence="4" id="KW-0663">Pyridoxal phosphate</keyword>
<sequence>MASPMLPFDDRGFAYGDGVFETVLLRDGEPVLWDYHRARLHRGCEVLGIQTPSDAALEATWQTAEQGEVFPQQEILKIVVTRGSGGRGYALPPTPSPRLLSRRTPFTPNSSRRYEGVRVCICDLRLAHQPRLAGIKHLNRLENVLARREWQRDDIAEGLLADQQDNLVEATSMNLFWQQNGAVWTPPLEQCGVAGTLREALLSRRHITVASLPLRELHRVEQLWVGNSVQGIWPVVALVTPNGQVQKRWPLPTNDVLQAAGHRLLGVASQHVVSLKQNNEKR</sequence>
<dbReference type="Gene3D" id="3.30.470.10">
    <property type="match status" value="1"/>
</dbReference>
<comment type="cofactor">
    <cofactor evidence="1">
        <name>pyridoxal 5'-phosphate</name>
        <dbReference type="ChEBI" id="CHEBI:597326"/>
    </cofactor>
</comment>
<dbReference type="InterPro" id="IPR017824">
    <property type="entry name" value="Aminodeoxychorismate_lyase_IV"/>
</dbReference>
<organism evidence="11 12">
    <name type="scientific">Halomonas llamarensis</name>
    <dbReference type="NCBI Taxonomy" id="2945104"/>
    <lineage>
        <taxon>Bacteria</taxon>
        <taxon>Pseudomonadati</taxon>
        <taxon>Pseudomonadota</taxon>
        <taxon>Gammaproteobacteria</taxon>
        <taxon>Oceanospirillales</taxon>
        <taxon>Halomonadaceae</taxon>
        <taxon>Halomonas</taxon>
    </lineage>
</organism>
<dbReference type="EC" id="4.1.3.38" evidence="8 10"/>
<evidence type="ECO:0000313" key="12">
    <source>
        <dbReference type="Proteomes" id="UP001165308"/>
    </source>
</evidence>
<comment type="catalytic activity">
    <reaction evidence="9">
        <text>4-amino-4-deoxychorismate = 4-aminobenzoate + pyruvate + H(+)</text>
        <dbReference type="Rhea" id="RHEA:16201"/>
        <dbReference type="ChEBI" id="CHEBI:15361"/>
        <dbReference type="ChEBI" id="CHEBI:15378"/>
        <dbReference type="ChEBI" id="CHEBI:17836"/>
        <dbReference type="ChEBI" id="CHEBI:58406"/>
        <dbReference type="EC" id="4.1.3.38"/>
    </reaction>
</comment>
<evidence type="ECO:0000313" key="11">
    <source>
        <dbReference type="EMBL" id="MCL7928833.1"/>
    </source>
</evidence>
<dbReference type="Pfam" id="PF01063">
    <property type="entry name" value="Aminotran_4"/>
    <property type="match status" value="1"/>
</dbReference>
<dbReference type="EMBL" id="JAMJPJ010000002">
    <property type="protein sequence ID" value="MCL7928833.1"/>
    <property type="molecule type" value="Genomic_DNA"/>
</dbReference>
<name>A0ABT0SM03_9GAMM</name>
<proteinExistence type="inferred from homology"/>
<evidence type="ECO:0000256" key="1">
    <source>
        <dbReference type="ARBA" id="ARBA00001933"/>
    </source>
</evidence>
<comment type="caution">
    <text evidence="11">The sequence shown here is derived from an EMBL/GenBank/DDBJ whole genome shotgun (WGS) entry which is preliminary data.</text>
</comment>
<reference evidence="11" key="1">
    <citation type="submission" date="2022-05" db="EMBL/GenBank/DDBJ databases">
        <title>Halomonas geminus sp. nov. and Halomonas llamarensis sp. nov. isolated from high-altitude salars of the Atacama Desert.</title>
        <authorList>
            <person name="Hintersatz C."/>
            <person name="Rojas L.A."/>
            <person name="Wei T.-S."/>
            <person name="Kutschke S."/>
            <person name="Lehmann F."/>
            <person name="Jain R."/>
            <person name="Pollmann K."/>
        </authorList>
    </citation>
    <scope>NUCLEOTIDE SEQUENCE</scope>
    <source>
        <strain evidence="11">ATCHA</strain>
    </source>
</reference>
<comment type="subunit">
    <text evidence="3">Homodimer.</text>
</comment>
<dbReference type="GO" id="GO:0008696">
    <property type="term" value="F:4-amino-4-deoxychorismate lyase activity"/>
    <property type="evidence" value="ECO:0007669"/>
    <property type="project" value="UniProtKB-EC"/>
</dbReference>
<evidence type="ECO:0000256" key="10">
    <source>
        <dbReference type="NCBIfam" id="TIGR03461"/>
    </source>
</evidence>
<dbReference type="SUPFAM" id="SSF56752">
    <property type="entry name" value="D-aminoacid aminotransferase-like PLP-dependent enzymes"/>
    <property type="match status" value="1"/>
</dbReference>
<protein>
    <recommendedName>
        <fullName evidence="8 10">Aminodeoxychorismate lyase</fullName>
        <ecNumber evidence="8 10">4.1.3.38</ecNumber>
    </recommendedName>
</protein>
<keyword evidence="5" id="KW-0289">Folate biosynthesis</keyword>
<dbReference type="PANTHER" id="PTHR42743">
    <property type="entry name" value="AMINO-ACID AMINOTRANSFERASE"/>
    <property type="match status" value="1"/>
</dbReference>
<evidence type="ECO:0000256" key="5">
    <source>
        <dbReference type="ARBA" id="ARBA00022909"/>
    </source>
</evidence>
<keyword evidence="6 11" id="KW-0456">Lyase</keyword>
<dbReference type="InterPro" id="IPR036038">
    <property type="entry name" value="Aminotransferase-like"/>
</dbReference>
<evidence type="ECO:0000256" key="7">
    <source>
        <dbReference type="ARBA" id="ARBA00035633"/>
    </source>
</evidence>
<dbReference type="NCBIfam" id="TIGR03461">
    <property type="entry name" value="pabC_Proteo"/>
    <property type="match status" value="1"/>
</dbReference>
<accession>A0ABT0SM03</accession>
<comment type="similarity">
    <text evidence="2">Belongs to the class-IV pyridoxal-phosphate-dependent aminotransferase family.</text>
</comment>
<dbReference type="Gene3D" id="3.20.10.10">
    <property type="entry name" value="D-amino Acid Aminotransferase, subunit A, domain 2"/>
    <property type="match status" value="1"/>
</dbReference>
<evidence type="ECO:0000256" key="9">
    <source>
        <dbReference type="ARBA" id="ARBA00049529"/>
    </source>
</evidence>
<evidence type="ECO:0000256" key="8">
    <source>
        <dbReference type="ARBA" id="ARBA00035676"/>
    </source>
</evidence>
<keyword evidence="12" id="KW-1185">Reference proteome</keyword>
<evidence type="ECO:0000256" key="3">
    <source>
        <dbReference type="ARBA" id="ARBA00011738"/>
    </source>
</evidence>
<dbReference type="Proteomes" id="UP001165308">
    <property type="component" value="Unassembled WGS sequence"/>
</dbReference>
<dbReference type="InterPro" id="IPR043131">
    <property type="entry name" value="BCAT-like_N"/>
</dbReference>
<dbReference type="InterPro" id="IPR050571">
    <property type="entry name" value="Class-IV_PLP-Dep_Aminotrnsfr"/>
</dbReference>
<dbReference type="PANTHER" id="PTHR42743:SF2">
    <property type="entry name" value="AMINODEOXYCHORISMATE LYASE"/>
    <property type="match status" value="1"/>
</dbReference>
<evidence type="ECO:0000256" key="6">
    <source>
        <dbReference type="ARBA" id="ARBA00023239"/>
    </source>
</evidence>
<dbReference type="InterPro" id="IPR043132">
    <property type="entry name" value="BCAT-like_C"/>
</dbReference>
<dbReference type="InterPro" id="IPR001544">
    <property type="entry name" value="Aminotrans_IV"/>
</dbReference>